<protein>
    <submittedName>
        <fullName evidence="1">Uncharacterized protein</fullName>
    </submittedName>
</protein>
<keyword evidence="2" id="KW-1185">Reference proteome</keyword>
<accession>A0A392NTK6</accession>
<name>A0A392NTK6_9FABA</name>
<dbReference type="AlphaFoldDB" id="A0A392NTK6"/>
<sequence length="203" mass="22833">LINQALLGGSPGLPMSLDTSCLWKEVGSILMGRSIVTGWMRLLVQSLVLCYRSSKEWKSQRSAAGKTETSMCAIWQIFAAVSGDFEIFATSEVEHRFTNSISAKTFHTERGFLFNMKDTTLAIPADFARVITHHKWQRLALHPTNFNSQIVKEFYSNLTNPAQKVREVVVRGKGVLYSEQNINKYFKLEGGDCAYQATLAQFL</sequence>
<gene>
    <name evidence="1" type="ORF">A2U01_0023768</name>
</gene>
<feature type="non-terminal residue" evidence="1">
    <location>
        <position position="203"/>
    </location>
</feature>
<reference evidence="1 2" key="1">
    <citation type="journal article" date="2018" name="Front. Plant Sci.">
        <title>Red Clover (Trifolium pratense) and Zigzag Clover (T. medium) - A Picture of Genomic Similarities and Differences.</title>
        <authorList>
            <person name="Dluhosova J."/>
            <person name="Istvanek J."/>
            <person name="Nedelnik J."/>
            <person name="Repkova J."/>
        </authorList>
    </citation>
    <scope>NUCLEOTIDE SEQUENCE [LARGE SCALE GENOMIC DNA]</scope>
    <source>
        <strain evidence="2">cv. 10/8</strain>
        <tissue evidence="1">Leaf</tissue>
    </source>
</reference>
<evidence type="ECO:0000313" key="2">
    <source>
        <dbReference type="Proteomes" id="UP000265520"/>
    </source>
</evidence>
<evidence type="ECO:0000313" key="1">
    <source>
        <dbReference type="EMBL" id="MCI02734.1"/>
    </source>
</evidence>
<proteinExistence type="predicted"/>
<dbReference type="EMBL" id="LXQA010050025">
    <property type="protein sequence ID" value="MCI02734.1"/>
    <property type="molecule type" value="Genomic_DNA"/>
</dbReference>
<feature type="non-terminal residue" evidence="1">
    <location>
        <position position="1"/>
    </location>
</feature>
<dbReference type="Proteomes" id="UP000265520">
    <property type="component" value="Unassembled WGS sequence"/>
</dbReference>
<comment type="caution">
    <text evidence="1">The sequence shown here is derived from an EMBL/GenBank/DDBJ whole genome shotgun (WGS) entry which is preliminary data.</text>
</comment>
<organism evidence="1 2">
    <name type="scientific">Trifolium medium</name>
    <dbReference type="NCBI Taxonomy" id="97028"/>
    <lineage>
        <taxon>Eukaryota</taxon>
        <taxon>Viridiplantae</taxon>
        <taxon>Streptophyta</taxon>
        <taxon>Embryophyta</taxon>
        <taxon>Tracheophyta</taxon>
        <taxon>Spermatophyta</taxon>
        <taxon>Magnoliopsida</taxon>
        <taxon>eudicotyledons</taxon>
        <taxon>Gunneridae</taxon>
        <taxon>Pentapetalae</taxon>
        <taxon>rosids</taxon>
        <taxon>fabids</taxon>
        <taxon>Fabales</taxon>
        <taxon>Fabaceae</taxon>
        <taxon>Papilionoideae</taxon>
        <taxon>50 kb inversion clade</taxon>
        <taxon>NPAAA clade</taxon>
        <taxon>Hologalegina</taxon>
        <taxon>IRL clade</taxon>
        <taxon>Trifolieae</taxon>
        <taxon>Trifolium</taxon>
    </lineage>
</organism>